<dbReference type="Ensembl" id="ENSSCAT00000025920.1">
    <property type="protein sequence ID" value="ENSSCAP00000023272.1"/>
    <property type="gene ID" value="ENSSCAG00000016684.1"/>
</dbReference>
<keyword evidence="5" id="KW-0029">Amino-acid transport</keyword>
<reference evidence="9" key="1">
    <citation type="submission" date="2025-08" db="UniProtKB">
        <authorList>
            <consortium name="Ensembl"/>
        </authorList>
    </citation>
    <scope>IDENTIFICATION</scope>
</reference>
<keyword evidence="3" id="KW-0813">Transport</keyword>
<dbReference type="PANTHER" id="PTHR11153">
    <property type="entry name" value="SIDEROFLEXIN"/>
    <property type="match status" value="1"/>
</dbReference>
<comment type="similarity">
    <text evidence="2">Belongs to the sideroflexin family.</text>
</comment>
<dbReference type="Pfam" id="PF03820">
    <property type="entry name" value="SFXNs"/>
    <property type="match status" value="1"/>
</dbReference>
<evidence type="ECO:0000256" key="3">
    <source>
        <dbReference type="ARBA" id="ARBA00022448"/>
    </source>
</evidence>
<keyword evidence="4" id="KW-0812">Transmembrane</keyword>
<accession>A0A8C9NTM1</accession>
<sequence>MPFRMSGYIPFGTPIVVGLLLPNQTLASTVFWQWLNQSHNACVNYANRNASKPSPTSKFIQGYLGAVISAVSIAGQIRGAGHTDKDLGRALSPEQLGGFGKDPVGVEVSVLQGWCRAWGSGVPWAAQSLQLEQQGSSRGQKGPWGAVGVTPVQRGVGSSVRCVGNKTGGVRPGASRDLPAGGSCSLLGTATLSPGLASQQDALGVWDSAGSELWCSVGQNSVPGTGRSFLWGCGWSRVQKGQNLQGFFSPDL</sequence>
<dbReference type="GO" id="GO:0015075">
    <property type="term" value="F:monoatomic ion transmembrane transporter activity"/>
    <property type="evidence" value="ECO:0007669"/>
    <property type="project" value="InterPro"/>
</dbReference>
<evidence type="ECO:0000256" key="8">
    <source>
        <dbReference type="ARBA" id="ARBA00023136"/>
    </source>
</evidence>
<keyword evidence="6" id="KW-1133">Transmembrane helix</keyword>
<evidence type="ECO:0000256" key="5">
    <source>
        <dbReference type="ARBA" id="ARBA00022970"/>
    </source>
</evidence>
<evidence type="ECO:0000256" key="2">
    <source>
        <dbReference type="ARBA" id="ARBA00005974"/>
    </source>
</evidence>
<dbReference type="PANTHER" id="PTHR11153:SF17">
    <property type="entry name" value="SIDEROFLEXIN-5"/>
    <property type="match status" value="1"/>
</dbReference>
<dbReference type="GO" id="GO:0006865">
    <property type="term" value="P:amino acid transport"/>
    <property type="evidence" value="ECO:0007669"/>
    <property type="project" value="UniProtKB-KW"/>
</dbReference>
<dbReference type="GeneTree" id="ENSGT01030000234641"/>
<keyword evidence="10" id="KW-1185">Reference proteome</keyword>
<keyword evidence="8" id="KW-0472">Membrane</keyword>
<comment type="subcellular location">
    <subcellularLocation>
        <location evidence="1">Mitochondrion membrane</location>
        <topology evidence="1">Multi-pass membrane protein</topology>
    </subcellularLocation>
</comment>
<proteinExistence type="inferred from homology"/>
<protein>
    <submittedName>
        <fullName evidence="9">Sideroflexin 5</fullName>
    </submittedName>
</protein>
<evidence type="ECO:0000256" key="1">
    <source>
        <dbReference type="ARBA" id="ARBA00004225"/>
    </source>
</evidence>
<dbReference type="Proteomes" id="UP000694409">
    <property type="component" value="Unassembled WGS sequence"/>
</dbReference>
<dbReference type="GO" id="GO:0005743">
    <property type="term" value="C:mitochondrial inner membrane"/>
    <property type="evidence" value="ECO:0007669"/>
    <property type="project" value="TreeGrafter"/>
</dbReference>
<evidence type="ECO:0000313" key="10">
    <source>
        <dbReference type="Proteomes" id="UP000694409"/>
    </source>
</evidence>
<evidence type="ECO:0000256" key="4">
    <source>
        <dbReference type="ARBA" id="ARBA00022692"/>
    </source>
</evidence>
<dbReference type="GO" id="GO:1990542">
    <property type="term" value="P:mitochondrial transmembrane transport"/>
    <property type="evidence" value="ECO:0007669"/>
    <property type="project" value="TreeGrafter"/>
</dbReference>
<dbReference type="GO" id="GO:0015137">
    <property type="term" value="F:citrate transmembrane transporter activity"/>
    <property type="evidence" value="ECO:0007669"/>
    <property type="project" value="TreeGrafter"/>
</dbReference>
<organism evidence="9 10">
    <name type="scientific">Serinus canaria</name>
    <name type="common">Island canary</name>
    <name type="synonym">Fringilla canaria</name>
    <dbReference type="NCBI Taxonomy" id="9135"/>
    <lineage>
        <taxon>Eukaryota</taxon>
        <taxon>Metazoa</taxon>
        <taxon>Chordata</taxon>
        <taxon>Craniata</taxon>
        <taxon>Vertebrata</taxon>
        <taxon>Euteleostomi</taxon>
        <taxon>Archelosauria</taxon>
        <taxon>Archosauria</taxon>
        <taxon>Dinosauria</taxon>
        <taxon>Saurischia</taxon>
        <taxon>Theropoda</taxon>
        <taxon>Coelurosauria</taxon>
        <taxon>Aves</taxon>
        <taxon>Neognathae</taxon>
        <taxon>Neoaves</taxon>
        <taxon>Telluraves</taxon>
        <taxon>Australaves</taxon>
        <taxon>Passeriformes</taxon>
        <taxon>Passeroidea</taxon>
        <taxon>Fringillidae</taxon>
        <taxon>Carduelinae</taxon>
        <taxon>Serinus</taxon>
    </lineage>
</organism>
<evidence type="ECO:0000313" key="9">
    <source>
        <dbReference type="Ensembl" id="ENSSCAP00000023272.1"/>
    </source>
</evidence>
<name>A0A8C9NTM1_SERCA</name>
<evidence type="ECO:0000256" key="6">
    <source>
        <dbReference type="ARBA" id="ARBA00022989"/>
    </source>
</evidence>
<reference evidence="9" key="2">
    <citation type="submission" date="2025-09" db="UniProtKB">
        <authorList>
            <consortium name="Ensembl"/>
        </authorList>
    </citation>
    <scope>IDENTIFICATION</scope>
</reference>
<dbReference type="InterPro" id="IPR004686">
    <property type="entry name" value="Mtc"/>
</dbReference>
<evidence type="ECO:0000256" key="7">
    <source>
        <dbReference type="ARBA" id="ARBA00023128"/>
    </source>
</evidence>
<keyword evidence="7" id="KW-0496">Mitochondrion</keyword>
<dbReference type="AlphaFoldDB" id="A0A8C9NTM1"/>